<reference evidence="2" key="1">
    <citation type="journal article" date="1993" name="EMBO J.">
        <title>The trans-spliceosomal U2 snRNP protein 40K of Trypanosoma brucei: cloning and analysis of functional domains reveals homology to a mammalian snRNP protein.</title>
        <authorList>
            <person name="Cross M."/>
            <person name="Wieland B."/>
            <person name="Palfi Z."/>
            <person name="Gunzl A."/>
            <person name="Rothlisberger U."/>
            <person name="Lahm H.W."/>
            <person name="Bindereif A."/>
        </authorList>
    </citation>
    <scope>NUCLEOTIDE SEQUENCE</scope>
    <source>
        <strain evidence="2">427</strain>
    </source>
</reference>
<proteinExistence type="evidence at transcript level"/>
<sequence length="326" mass="36595">MRLTLDTIRRAPQFTNALRQRELDLRGLGITVLEEHTLTFLNDSFDVLNLSQNPLARLEYFPGDSAPLATAAAQNSSAKPASRMMLRLQTLVVHRNRLTHVSEATCAAVLPNLRAFVADHNEFRELRDLLFLSHWKKLEILSIEHNPITISEDNARLRAYVVFLCPTLKLVNYQRVTQVDRQNVETMRKEFVGLVEGWRRLEAKQLLQQNSAPTEADASASESVKKIRKRSRHAREAASKNGSADTAPEPAASKVETFATPSVAAEAGEEEEASNALQARLEALEEKMAAAETEEELMELQQELTELETLMKHQQASKGTKKTRTS</sequence>
<dbReference type="InterPro" id="IPR044640">
    <property type="entry name" value="RU2A"/>
</dbReference>
<evidence type="ECO:0000256" key="1">
    <source>
        <dbReference type="SAM" id="MobiDB-lite"/>
    </source>
</evidence>
<dbReference type="Pfam" id="PF14580">
    <property type="entry name" value="LRR_9"/>
    <property type="match status" value="2"/>
</dbReference>
<dbReference type="Gene3D" id="3.80.10.10">
    <property type="entry name" value="Ribonuclease Inhibitor"/>
    <property type="match status" value="1"/>
</dbReference>
<name>Q04622_TRYBB</name>
<dbReference type="PIR" id="S36335">
    <property type="entry name" value="S36335"/>
</dbReference>
<dbReference type="GO" id="GO:0000398">
    <property type="term" value="P:mRNA splicing, via spliceosome"/>
    <property type="evidence" value="ECO:0007669"/>
    <property type="project" value="InterPro"/>
</dbReference>
<protein>
    <submittedName>
        <fullName evidence="2">40K U2 snRNP protein</fullName>
    </submittedName>
</protein>
<evidence type="ECO:0000313" key="2">
    <source>
        <dbReference type="EMBL" id="CAA49552.1"/>
    </source>
</evidence>
<dbReference type="AlphaFoldDB" id="Q04622"/>
<dbReference type="GO" id="GO:0030620">
    <property type="term" value="F:U2 snRNA binding"/>
    <property type="evidence" value="ECO:0007669"/>
    <property type="project" value="InterPro"/>
</dbReference>
<dbReference type="EMBL" id="X69934">
    <property type="protein sequence ID" value="CAA49552.1"/>
    <property type="molecule type" value="mRNA"/>
</dbReference>
<dbReference type="PANTHER" id="PTHR10552:SF10">
    <property type="entry name" value="U2 SMALL NUCLEAR RIBONUCLEOPROTEIN 40K"/>
    <property type="match status" value="1"/>
</dbReference>
<dbReference type="InterPro" id="IPR032675">
    <property type="entry name" value="LRR_dom_sf"/>
</dbReference>
<accession>Q04622</accession>
<feature type="region of interest" description="Disordered" evidence="1">
    <location>
        <begin position="209"/>
        <end position="276"/>
    </location>
</feature>
<gene>
    <name evidence="2" type="primary">U2_40K</name>
</gene>
<dbReference type="PANTHER" id="PTHR10552">
    <property type="entry name" value="U2 SMALL NUCLEAR RIBONUCLEOPROTEIN A"/>
    <property type="match status" value="1"/>
</dbReference>
<organism evidence="2">
    <name type="scientific">Trypanosoma brucei brucei</name>
    <dbReference type="NCBI Taxonomy" id="5702"/>
    <lineage>
        <taxon>Eukaryota</taxon>
        <taxon>Discoba</taxon>
        <taxon>Euglenozoa</taxon>
        <taxon>Kinetoplastea</taxon>
        <taxon>Metakinetoplastina</taxon>
        <taxon>Trypanosomatida</taxon>
        <taxon>Trypanosomatidae</taxon>
        <taxon>Trypanosoma</taxon>
    </lineage>
</organism>
<dbReference type="SUPFAM" id="SSF52058">
    <property type="entry name" value="L domain-like"/>
    <property type="match status" value="1"/>
</dbReference>